<evidence type="ECO:0000256" key="1">
    <source>
        <dbReference type="SAM" id="Phobius"/>
    </source>
</evidence>
<evidence type="ECO:0000313" key="2">
    <source>
        <dbReference type="EMBL" id="QDU61558.1"/>
    </source>
</evidence>
<dbReference type="EMBL" id="CP036279">
    <property type="protein sequence ID" value="QDU61558.1"/>
    <property type="molecule type" value="Genomic_DNA"/>
</dbReference>
<keyword evidence="1" id="KW-0472">Membrane</keyword>
<dbReference type="KEGG" id="knv:Pan216_24190"/>
<feature type="transmembrane region" description="Helical" evidence="1">
    <location>
        <begin position="12"/>
        <end position="32"/>
    </location>
</feature>
<keyword evidence="1" id="KW-0812">Transmembrane</keyword>
<organism evidence="2 3">
    <name type="scientific">Kolteria novifilia</name>
    <dbReference type="NCBI Taxonomy" id="2527975"/>
    <lineage>
        <taxon>Bacteria</taxon>
        <taxon>Pseudomonadati</taxon>
        <taxon>Planctomycetota</taxon>
        <taxon>Planctomycetia</taxon>
        <taxon>Kolteriales</taxon>
        <taxon>Kolteriaceae</taxon>
        <taxon>Kolteria</taxon>
    </lineage>
</organism>
<keyword evidence="1" id="KW-1133">Transmembrane helix</keyword>
<proteinExistence type="predicted"/>
<evidence type="ECO:0000313" key="3">
    <source>
        <dbReference type="Proteomes" id="UP000317093"/>
    </source>
</evidence>
<keyword evidence="3" id="KW-1185">Reference proteome</keyword>
<protein>
    <submittedName>
        <fullName evidence="2">Uncharacterized protein</fullName>
    </submittedName>
</protein>
<accession>A0A518B3I4</accession>
<sequence length="33" mass="3578">MYAQKEEEVTGKLVVVISSLATFFVILALHGAI</sequence>
<reference evidence="2 3" key="1">
    <citation type="submission" date="2019-02" db="EMBL/GenBank/DDBJ databases">
        <title>Deep-cultivation of Planctomycetes and their phenomic and genomic characterization uncovers novel biology.</title>
        <authorList>
            <person name="Wiegand S."/>
            <person name="Jogler M."/>
            <person name="Boedeker C."/>
            <person name="Pinto D."/>
            <person name="Vollmers J."/>
            <person name="Rivas-Marin E."/>
            <person name="Kohn T."/>
            <person name="Peeters S.H."/>
            <person name="Heuer A."/>
            <person name="Rast P."/>
            <person name="Oberbeckmann S."/>
            <person name="Bunk B."/>
            <person name="Jeske O."/>
            <person name="Meyerdierks A."/>
            <person name="Storesund J.E."/>
            <person name="Kallscheuer N."/>
            <person name="Luecker S."/>
            <person name="Lage O.M."/>
            <person name="Pohl T."/>
            <person name="Merkel B.J."/>
            <person name="Hornburger P."/>
            <person name="Mueller R.-W."/>
            <person name="Bruemmer F."/>
            <person name="Labrenz M."/>
            <person name="Spormann A.M."/>
            <person name="Op den Camp H."/>
            <person name="Overmann J."/>
            <person name="Amann R."/>
            <person name="Jetten M.S.M."/>
            <person name="Mascher T."/>
            <person name="Medema M.H."/>
            <person name="Devos D.P."/>
            <person name="Kaster A.-K."/>
            <person name="Ovreas L."/>
            <person name="Rohde M."/>
            <person name="Galperin M.Y."/>
            <person name="Jogler C."/>
        </authorList>
    </citation>
    <scope>NUCLEOTIDE SEQUENCE [LARGE SCALE GENOMIC DNA]</scope>
    <source>
        <strain evidence="2 3">Pan216</strain>
    </source>
</reference>
<dbReference type="AlphaFoldDB" id="A0A518B3I4"/>
<dbReference type="Proteomes" id="UP000317093">
    <property type="component" value="Chromosome"/>
</dbReference>
<name>A0A518B3I4_9BACT</name>
<gene>
    <name evidence="2" type="ORF">Pan216_24190</name>
</gene>